<accession>A0A0K2VF19</accession>
<feature type="region of interest" description="Disordered" evidence="1">
    <location>
        <begin position="76"/>
        <end position="104"/>
    </location>
</feature>
<evidence type="ECO:0000256" key="1">
    <source>
        <dbReference type="SAM" id="MobiDB-lite"/>
    </source>
</evidence>
<organism evidence="2">
    <name type="scientific">Lepeophtheirus salmonis</name>
    <name type="common">Salmon louse</name>
    <name type="synonym">Caligus salmonis</name>
    <dbReference type="NCBI Taxonomy" id="72036"/>
    <lineage>
        <taxon>Eukaryota</taxon>
        <taxon>Metazoa</taxon>
        <taxon>Ecdysozoa</taxon>
        <taxon>Arthropoda</taxon>
        <taxon>Crustacea</taxon>
        <taxon>Multicrustacea</taxon>
        <taxon>Hexanauplia</taxon>
        <taxon>Copepoda</taxon>
        <taxon>Siphonostomatoida</taxon>
        <taxon>Caligidae</taxon>
        <taxon>Lepeophtheirus</taxon>
    </lineage>
</organism>
<dbReference type="OrthoDB" id="6372935at2759"/>
<sequence length="313" mass="35640">MDRRPGRPPFPPNGPFTESSETNYNFTIDQKYRSDNNGLPRDGTEGNRELHKGLINNIYQLVDTAQTEVNSSLRKNARASLPSHTSVRVPHGPSKPIQEQVNHGEHPESIFARFISKFRDRLTQNGPWAESEIPDIVQGRDFDHHSTSSLLFISLGILIMNALTQAPRDDGTPIEEEKDRAFHPSLLELESLFEGMKEESFAPHNSSLTFSKYVKLVESLKKMKDSDKPIGVDCIWQKYCTELNSNSYSEDSILKFIARLNSVGMKLIMSQIDGYELFTEFARSYQNWQPLPCKDIFKLCDKDKLSGLDKDLL</sequence>
<dbReference type="EMBL" id="HACA01031609">
    <property type="protein sequence ID" value="CDW48970.1"/>
    <property type="molecule type" value="Transcribed_RNA"/>
</dbReference>
<name>A0A0K2VF19_LEPSM</name>
<feature type="region of interest" description="Disordered" evidence="1">
    <location>
        <begin position="1"/>
        <end position="21"/>
    </location>
</feature>
<dbReference type="AlphaFoldDB" id="A0A0K2VF19"/>
<dbReference type="EMBL" id="HACA01031610">
    <property type="protein sequence ID" value="CDW48971.1"/>
    <property type="molecule type" value="Transcribed_RNA"/>
</dbReference>
<reference evidence="2" key="1">
    <citation type="submission" date="2014-05" db="EMBL/GenBank/DDBJ databases">
        <authorList>
            <person name="Chronopoulou M."/>
        </authorList>
    </citation>
    <scope>NUCLEOTIDE SEQUENCE</scope>
    <source>
        <tissue evidence="2">Whole organism</tissue>
    </source>
</reference>
<evidence type="ECO:0000313" key="2">
    <source>
        <dbReference type="EMBL" id="CDW48970.1"/>
    </source>
</evidence>
<proteinExistence type="predicted"/>
<protein>
    <submittedName>
        <fullName evidence="2">Uncharacterized protein</fullName>
    </submittedName>
</protein>